<dbReference type="CDD" id="cd14752">
    <property type="entry name" value="GH31_N"/>
    <property type="match status" value="1"/>
</dbReference>
<dbReference type="InterPro" id="IPR017853">
    <property type="entry name" value="GH"/>
</dbReference>
<dbReference type="CDD" id="cd06604">
    <property type="entry name" value="GH31_glucosidase_II_MalA"/>
    <property type="match status" value="1"/>
</dbReference>
<dbReference type="KEGG" id="lamb:KBB96_19940"/>
<name>A0A975G961_9BACT</name>
<reference evidence="8" key="1">
    <citation type="submission" date="2021-04" db="EMBL/GenBank/DDBJ databases">
        <title>Luteolibacter sp. 32A isolated from the skin of an Anderson's salamander (Ambystoma andersonii).</title>
        <authorList>
            <person name="Spergser J."/>
            <person name="Busse H.-J."/>
        </authorList>
    </citation>
    <scope>NUCLEOTIDE SEQUENCE</scope>
    <source>
        <strain evidence="8">32A</strain>
    </source>
</reference>
<keyword evidence="9" id="KW-1185">Reference proteome</keyword>
<dbReference type="Pfam" id="PF13802">
    <property type="entry name" value="Gal_mutarotas_2"/>
    <property type="match status" value="1"/>
</dbReference>
<dbReference type="Proteomes" id="UP000676169">
    <property type="component" value="Chromosome"/>
</dbReference>
<dbReference type="Pfam" id="PF21365">
    <property type="entry name" value="Glyco_hydro_31_3rd"/>
    <property type="match status" value="1"/>
</dbReference>
<gene>
    <name evidence="8" type="ORF">KBB96_19940</name>
</gene>
<dbReference type="Pfam" id="PF01055">
    <property type="entry name" value="Glyco_hydro_31_2nd"/>
    <property type="match status" value="1"/>
</dbReference>
<dbReference type="SUPFAM" id="SSF51445">
    <property type="entry name" value="(Trans)glycosidases"/>
    <property type="match status" value="1"/>
</dbReference>
<dbReference type="PANTHER" id="PTHR22762:SF166">
    <property type="entry name" value="ALPHA-GLUCOSIDASE"/>
    <property type="match status" value="1"/>
</dbReference>
<protein>
    <submittedName>
        <fullName evidence="8">Glycoside hydrolase family 31 protein</fullName>
    </submittedName>
</protein>
<evidence type="ECO:0000256" key="4">
    <source>
        <dbReference type="RuleBase" id="RU361185"/>
    </source>
</evidence>
<dbReference type="Gene3D" id="2.60.40.1760">
    <property type="entry name" value="glycosyl hydrolase (family 31)"/>
    <property type="match status" value="1"/>
</dbReference>
<feature type="domain" description="Glycoside hydrolase family 31 N-terminal" evidence="6">
    <location>
        <begin position="49"/>
        <end position="221"/>
    </location>
</feature>
<dbReference type="SUPFAM" id="SSF51011">
    <property type="entry name" value="Glycosyl hydrolase domain"/>
    <property type="match status" value="1"/>
</dbReference>
<dbReference type="InterPro" id="IPR048395">
    <property type="entry name" value="Glyco_hydro_31_C"/>
</dbReference>
<keyword evidence="2 4" id="KW-0378">Hydrolase</keyword>
<evidence type="ECO:0000259" key="7">
    <source>
        <dbReference type="Pfam" id="PF21365"/>
    </source>
</evidence>
<evidence type="ECO:0000256" key="2">
    <source>
        <dbReference type="ARBA" id="ARBA00022801"/>
    </source>
</evidence>
<proteinExistence type="inferred from homology"/>
<dbReference type="RefSeq" id="WP_211631252.1">
    <property type="nucleotide sequence ID" value="NZ_CP073100.1"/>
</dbReference>
<dbReference type="InterPro" id="IPR025887">
    <property type="entry name" value="Glyco_hydro_31_N_dom"/>
</dbReference>
<dbReference type="AlphaFoldDB" id="A0A975G961"/>
<evidence type="ECO:0000259" key="5">
    <source>
        <dbReference type="Pfam" id="PF01055"/>
    </source>
</evidence>
<dbReference type="Gene3D" id="2.60.40.1180">
    <property type="entry name" value="Golgi alpha-mannosidase II"/>
    <property type="match status" value="2"/>
</dbReference>
<evidence type="ECO:0000256" key="3">
    <source>
        <dbReference type="ARBA" id="ARBA00023295"/>
    </source>
</evidence>
<dbReference type="Gene3D" id="3.20.20.80">
    <property type="entry name" value="Glycosidases"/>
    <property type="match status" value="1"/>
</dbReference>
<dbReference type="SUPFAM" id="SSF74650">
    <property type="entry name" value="Galactose mutarotase-like"/>
    <property type="match status" value="1"/>
</dbReference>
<dbReference type="InterPro" id="IPR013780">
    <property type="entry name" value="Glyco_hydro_b"/>
</dbReference>
<dbReference type="GO" id="GO:0004553">
    <property type="term" value="F:hydrolase activity, hydrolyzing O-glycosyl compounds"/>
    <property type="evidence" value="ECO:0007669"/>
    <property type="project" value="InterPro"/>
</dbReference>
<dbReference type="InterPro" id="IPR011013">
    <property type="entry name" value="Gal_mutarotase_sf_dom"/>
</dbReference>
<dbReference type="EMBL" id="CP073100">
    <property type="protein sequence ID" value="QUE51113.1"/>
    <property type="molecule type" value="Genomic_DNA"/>
</dbReference>
<evidence type="ECO:0000259" key="6">
    <source>
        <dbReference type="Pfam" id="PF13802"/>
    </source>
</evidence>
<dbReference type="PANTHER" id="PTHR22762">
    <property type="entry name" value="ALPHA-GLUCOSIDASE"/>
    <property type="match status" value="1"/>
</dbReference>
<sequence>MASDEFSGNYMEKHRPSEGWADLFPGTIRTISRPSEGVVDLLTDNQVLLRIQVIEAGMVRFRFSPEGRFESDFSYAVDPDFHPEPPSHEVVEFGDGVAIRTAALSIRVSRNGLKTTISDAKTGKPLCQDDKGFHWQDNKTFGGEVVKMMKTYQPGEHFYGLGDKSCDLNLRGRRFDLWGSDTYAFGPDSDPLYKNIPFYIGMHRGGTYGIFFDNTFRSRFDFGAEQPNRTAFSAEGGEMNYYFFHGETPLDVTRAYTRLTGRPGMPPLWALGYHQCKWSYYPDAVFRAIGKGFRDRQIPCDALYLDIDYMDGYRCFTWDAERFPDPKGMVADLEKDGFKTVVIIDPGLKIDPEYSVWREGIEKDMFCRRQDGNLAKGSVWPGLCHFPDFTRPDVREWWAEQFKELVGDIGVRGVWNDMNEPAVFEDGTFSHDIRHDYDGHPCSHRKAHNVYGMQMVRATQEGLRRFGDGKRTFSITRSAYAGTQRHACAWTGDNVASWEHLHIASLQCQRLAISGMSFIGSDVGGFIETPTPELYLRWVQMAVFHPFFRTHSSGDHGDQEPWSFGEDTTSLVKQAIEMRYRLLPVIYSTFWQYVSDGTPMLRPMPLVAHRDPDAYWRSTEFFFGDHLLVIPMTRESEEGRFLYLPDGDWFSYYDDAKPKSVRKDIWVDCPIDRIPVFVHAGAVLPHWPLQQYVGEIPHPEPELRAWWKNGTETSRWYEDDGDGQAWKEGVYRDSTITLEGSPTSLHLTRQWTGSWTPGYSKIRLVLRGLPKGWEALTVQADGTTIPTAPDEDGNPVAVLPHGFKALMAVWKAGVVPEPAAETETAATV</sequence>
<evidence type="ECO:0000256" key="1">
    <source>
        <dbReference type="ARBA" id="ARBA00007806"/>
    </source>
</evidence>
<keyword evidence="3 4" id="KW-0326">Glycosidase</keyword>
<dbReference type="PROSITE" id="PS00129">
    <property type="entry name" value="GLYCOSYL_HYDROL_F31_1"/>
    <property type="match status" value="1"/>
</dbReference>
<comment type="similarity">
    <text evidence="1 4">Belongs to the glycosyl hydrolase 31 family.</text>
</comment>
<evidence type="ECO:0000313" key="8">
    <source>
        <dbReference type="EMBL" id="QUE51113.1"/>
    </source>
</evidence>
<dbReference type="InterPro" id="IPR000322">
    <property type="entry name" value="Glyco_hydro_31_TIM"/>
</dbReference>
<accession>A0A975G961</accession>
<dbReference type="InterPro" id="IPR030458">
    <property type="entry name" value="Glyco_hydro_31_AS"/>
</dbReference>
<feature type="domain" description="Glycoside hydrolase family 31 TIM barrel" evidence="5">
    <location>
        <begin position="263"/>
        <end position="588"/>
    </location>
</feature>
<dbReference type="GO" id="GO:0005975">
    <property type="term" value="P:carbohydrate metabolic process"/>
    <property type="evidence" value="ECO:0007669"/>
    <property type="project" value="InterPro"/>
</dbReference>
<dbReference type="GO" id="GO:0030246">
    <property type="term" value="F:carbohydrate binding"/>
    <property type="evidence" value="ECO:0007669"/>
    <property type="project" value="InterPro"/>
</dbReference>
<evidence type="ECO:0000313" key="9">
    <source>
        <dbReference type="Proteomes" id="UP000676169"/>
    </source>
</evidence>
<feature type="domain" description="Glycosyl hydrolase family 31 C-terminal" evidence="7">
    <location>
        <begin position="597"/>
        <end position="684"/>
    </location>
</feature>
<organism evidence="8 9">
    <name type="scientific">Luteolibacter ambystomatis</name>
    <dbReference type="NCBI Taxonomy" id="2824561"/>
    <lineage>
        <taxon>Bacteria</taxon>
        <taxon>Pseudomonadati</taxon>
        <taxon>Verrucomicrobiota</taxon>
        <taxon>Verrucomicrobiia</taxon>
        <taxon>Verrucomicrobiales</taxon>
        <taxon>Verrucomicrobiaceae</taxon>
        <taxon>Luteolibacter</taxon>
    </lineage>
</organism>